<feature type="region of interest" description="Disordered" evidence="2">
    <location>
        <begin position="1"/>
        <end position="307"/>
    </location>
</feature>
<dbReference type="InterPro" id="IPR035979">
    <property type="entry name" value="RBD_domain_sf"/>
</dbReference>
<feature type="compositionally biased region" description="Basic and acidic residues" evidence="2">
    <location>
        <begin position="669"/>
        <end position="692"/>
    </location>
</feature>
<evidence type="ECO:0000313" key="5">
    <source>
        <dbReference type="Proteomes" id="UP000186922"/>
    </source>
</evidence>
<feature type="compositionally biased region" description="Basic and acidic residues" evidence="2">
    <location>
        <begin position="252"/>
        <end position="284"/>
    </location>
</feature>
<accession>A0A1D1UVQ8</accession>
<dbReference type="SMART" id="SM00360">
    <property type="entry name" value="RRM"/>
    <property type="match status" value="1"/>
</dbReference>
<feature type="compositionally biased region" description="Basic and acidic residues" evidence="2">
    <location>
        <begin position="510"/>
        <end position="651"/>
    </location>
</feature>
<feature type="region of interest" description="Disordered" evidence="2">
    <location>
        <begin position="403"/>
        <end position="833"/>
    </location>
</feature>
<dbReference type="AlphaFoldDB" id="A0A1D1UVQ8"/>
<feature type="compositionally biased region" description="Acidic residues" evidence="2">
    <location>
        <begin position="129"/>
        <end position="138"/>
    </location>
</feature>
<gene>
    <name evidence="4" type="primary">RvY_04675-1</name>
    <name evidence="4" type="synonym">RvY_04675.1</name>
    <name evidence="4" type="ORF">RvY_04675</name>
</gene>
<feature type="compositionally biased region" description="Basic and acidic residues" evidence="2">
    <location>
        <begin position="733"/>
        <end position="744"/>
    </location>
</feature>
<protein>
    <recommendedName>
        <fullName evidence="3">RRM domain-containing protein</fullName>
    </recommendedName>
</protein>
<dbReference type="SUPFAM" id="SSF54928">
    <property type="entry name" value="RNA-binding domain, RBD"/>
    <property type="match status" value="1"/>
</dbReference>
<feature type="compositionally biased region" description="Acidic residues" evidence="2">
    <location>
        <begin position="1"/>
        <end position="11"/>
    </location>
</feature>
<comment type="caution">
    <text evidence="4">The sequence shown here is derived from an EMBL/GenBank/DDBJ whole genome shotgun (WGS) entry which is preliminary data.</text>
</comment>
<dbReference type="EMBL" id="BDGG01000002">
    <property type="protein sequence ID" value="GAU92620.1"/>
    <property type="molecule type" value="Genomic_DNA"/>
</dbReference>
<reference evidence="4 5" key="1">
    <citation type="journal article" date="2016" name="Nat. Commun.">
        <title>Extremotolerant tardigrade genome and improved radiotolerance of human cultured cells by tardigrade-unique protein.</title>
        <authorList>
            <person name="Hashimoto T."/>
            <person name="Horikawa D.D."/>
            <person name="Saito Y."/>
            <person name="Kuwahara H."/>
            <person name="Kozuka-Hata H."/>
            <person name="Shin-I T."/>
            <person name="Minakuchi Y."/>
            <person name="Ohishi K."/>
            <person name="Motoyama A."/>
            <person name="Aizu T."/>
            <person name="Enomoto A."/>
            <person name="Kondo K."/>
            <person name="Tanaka S."/>
            <person name="Hara Y."/>
            <person name="Koshikawa S."/>
            <person name="Sagara H."/>
            <person name="Miura T."/>
            <person name="Yokobori S."/>
            <person name="Miyagawa K."/>
            <person name="Suzuki Y."/>
            <person name="Kubo T."/>
            <person name="Oyama M."/>
            <person name="Kohara Y."/>
            <person name="Fujiyama A."/>
            <person name="Arakawa K."/>
            <person name="Katayama T."/>
            <person name="Toyoda A."/>
            <person name="Kunieda T."/>
        </authorList>
    </citation>
    <scope>NUCLEOTIDE SEQUENCE [LARGE SCALE GENOMIC DNA]</scope>
    <source>
        <strain evidence="4 5">YOKOZUNA-1</strain>
    </source>
</reference>
<organism evidence="4 5">
    <name type="scientific">Ramazzottius varieornatus</name>
    <name type="common">Water bear</name>
    <name type="synonym">Tardigrade</name>
    <dbReference type="NCBI Taxonomy" id="947166"/>
    <lineage>
        <taxon>Eukaryota</taxon>
        <taxon>Metazoa</taxon>
        <taxon>Ecdysozoa</taxon>
        <taxon>Tardigrada</taxon>
        <taxon>Eutardigrada</taxon>
        <taxon>Parachela</taxon>
        <taxon>Hypsibioidea</taxon>
        <taxon>Ramazzottiidae</taxon>
        <taxon>Ramazzottius</taxon>
    </lineage>
</organism>
<dbReference type="Pfam" id="PF00076">
    <property type="entry name" value="RRM_1"/>
    <property type="match status" value="1"/>
</dbReference>
<feature type="compositionally biased region" description="Polar residues" evidence="2">
    <location>
        <begin position="86"/>
        <end position="99"/>
    </location>
</feature>
<feature type="compositionally biased region" description="Acidic residues" evidence="2">
    <location>
        <begin position="54"/>
        <end position="72"/>
    </location>
</feature>
<feature type="compositionally biased region" description="Basic and acidic residues" evidence="2">
    <location>
        <begin position="174"/>
        <end position="187"/>
    </location>
</feature>
<feature type="compositionally biased region" description="Low complexity" evidence="2">
    <location>
        <begin position="159"/>
        <end position="173"/>
    </location>
</feature>
<name>A0A1D1UVQ8_RAMVA</name>
<feature type="compositionally biased region" description="Low complexity" evidence="2">
    <location>
        <begin position="773"/>
        <end position="782"/>
    </location>
</feature>
<proteinExistence type="predicted"/>
<dbReference type="GO" id="GO:0003723">
    <property type="term" value="F:RNA binding"/>
    <property type="evidence" value="ECO:0007669"/>
    <property type="project" value="UniProtKB-UniRule"/>
</dbReference>
<keyword evidence="5" id="KW-1185">Reference proteome</keyword>
<evidence type="ECO:0000313" key="4">
    <source>
        <dbReference type="EMBL" id="GAU92620.1"/>
    </source>
</evidence>
<feature type="compositionally biased region" description="Pro residues" evidence="2">
    <location>
        <begin position="697"/>
        <end position="709"/>
    </location>
</feature>
<evidence type="ECO:0000256" key="1">
    <source>
        <dbReference type="PROSITE-ProRule" id="PRU00176"/>
    </source>
</evidence>
<evidence type="ECO:0000259" key="3">
    <source>
        <dbReference type="PROSITE" id="PS50102"/>
    </source>
</evidence>
<sequence length="833" mass="93635">MGDSVDDDFEADGIAVDFAGPGENDVDGTDSVQEAPLAMDDDEGRVIDSVGPADDLEEFNQMETDGGEAEGEEGIKVDDAMEDNENQAVSATNCGSAEASSHDMDAPAQIENAGDDDGDYLEIMVSEKDFDDVGEIEGEAVSRSDSDFGTAKKASEPPTNNSKDTKTPSSTSKSAKEDKDQSASKEKKSSRKSSPAESSSSRRKSERIKQRDEQSSNAKDATEEEFTTKNVSKTEDVQQENQPEVAPAGTADVKDDQDMKKEDDAKTAGVETKFEEKEEAKTDQQKQQPKAQSPEIEPPASVSPPKPIITVLLDSESADWYVSIRNLAAKTTANDLKEKLAVVAPVLSCTIFLRKEDQRYAMVRFKNADECNLCVEKFNGTELDGNTITVIVSPKRKLLAATAVSEPGTPQSAIQKNGKDVQNAGKPSKSNAVENNRPQNQQQQQRPNRSQNQRPNQNQNPNRGFRPRSPIRPPNRSPDRNGRRVLHRGPSPHRHAGPGLLQRPFQMSPETDRRRQEFEERRRVMEWKRREQDRMRREEDLMRKKAEVETLRLEKERERLKLEREKLESERIQLERQKHRDREQLEREKRRREDDERRQRQEKEKQREREREKEREREREKARERERERAATRLKEVQRSTRDSGRDDRDTKKRRSAEPSSYRSGGISSRDDRRGDDRRPLEKLIVRTDSYQRRHVSPPPPPRRGPSPPIKSSGGRSEANDRFAAARGGLSSRDFDDRDRRDGPRFNGHGDSFRSGERVAPVEFGRRDGGREFGFSAPSSGSFGIGSSGPVPPSSAPYTPSYGAGNGVNPPVFLDRGYGSSNLNAGAGYRGRY</sequence>
<dbReference type="PROSITE" id="PS50102">
    <property type="entry name" value="RRM"/>
    <property type="match status" value="1"/>
</dbReference>
<keyword evidence="1" id="KW-0694">RNA-binding</keyword>
<dbReference type="Proteomes" id="UP000186922">
    <property type="component" value="Unassembled WGS sequence"/>
</dbReference>
<dbReference type="CDD" id="cd00590">
    <property type="entry name" value="RRM_SF"/>
    <property type="match status" value="1"/>
</dbReference>
<feature type="compositionally biased region" description="Low complexity" evidence="2">
    <location>
        <begin position="435"/>
        <end position="463"/>
    </location>
</feature>
<feature type="compositionally biased region" description="Basic residues" evidence="2">
    <location>
        <begin position="483"/>
        <end position="496"/>
    </location>
</feature>
<evidence type="ECO:0000256" key="2">
    <source>
        <dbReference type="SAM" id="MobiDB-lite"/>
    </source>
</evidence>
<dbReference type="InterPro" id="IPR000504">
    <property type="entry name" value="RRM_dom"/>
</dbReference>
<dbReference type="Gene3D" id="3.30.70.330">
    <property type="match status" value="1"/>
</dbReference>
<dbReference type="OrthoDB" id="10680424at2759"/>
<feature type="domain" description="RRM" evidence="3">
    <location>
        <begin position="320"/>
        <end position="395"/>
    </location>
</feature>
<dbReference type="InterPro" id="IPR012677">
    <property type="entry name" value="Nucleotide-bd_a/b_plait_sf"/>
</dbReference>